<dbReference type="GO" id="GO:0005886">
    <property type="term" value="C:plasma membrane"/>
    <property type="evidence" value="ECO:0007669"/>
    <property type="project" value="UniProtKB-SubCell"/>
</dbReference>
<feature type="transmembrane region" description="Helical" evidence="10">
    <location>
        <begin position="395"/>
        <end position="413"/>
    </location>
</feature>
<evidence type="ECO:0000313" key="12">
    <source>
        <dbReference type="Proteomes" id="UP000463883"/>
    </source>
</evidence>
<evidence type="ECO:0000256" key="3">
    <source>
        <dbReference type="ARBA" id="ARBA00022106"/>
    </source>
</evidence>
<dbReference type="KEGG" id="amic:Ami3637_15575"/>
<accession>A0A6P1MLQ1</accession>
<feature type="transmembrane region" description="Helical" evidence="10">
    <location>
        <begin position="360"/>
        <end position="383"/>
    </location>
</feature>
<evidence type="ECO:0000256" key="2">
    <source>
        <dbReference type="ARBA" id="ARBA00008417"/>
    </source>
</evidence>
<feature type="transmembrane region" description="Helical" evidence="10">
    <location>
        <begin position="51"/>
        <end position="74"/>
    </location>
</feature>
<feature type="transmembrane region" description="Helical" evidence="10">
    <location>
        <begin position="167"/>
        <end position="188"/>
    </location>
</feature>
<keyword evidence="5" id="KW-1003">Cell membrane</keyword>
<dbReference type="Proteomes" id="UP000463883">
    <property type="component" value="Chromosome"/>
</dbReference>
<feature type="transmembrane region" description="Helical" evidence="10">
    <location>
        <begin position="194"/>
        <end position="215"/>
    </location>
</feature>
<dbReference type="InterPro" id="IPR002528">
    <property type="entry name" value="MATE_fam"/>
</dbReference>
<evidence type="ECO:0000256" key="10">
    <source>
        <dbReference type="SAM" id="Phobius"/>
    </source>
</evidence>
<evidence type="ECO:0000256" key="8">
    <source>
        <dbReference type="ARBA" id="ARBA00023136"/>
    </source>
</evidence>
<dbReference type="PANTHER" id="PTHR43823:SF3">
    <property type="entry name" value="MULTIDRUG EXPORT PROTEIN MEPA"/>
    <property type="match status" value="1"/>
</dbReference>
<evidence type="ECO:0000256" key="9">
    <source>
        <dbReference type="ARBA" id="ARBA00023251"/>
    </source>
</evidence>
<keyword evidence="12" id="KW-1185">Reference proteome</keyword>
<evidence type="ECO:0000256" key="4">
    <source>
        <dbReference type="ARBA" id="ARBA00022448"/>
    </source>
</evidence>
<feature type="transmembrane region" description="Helical" evidence="10">
    <location>
        <begin position="236"/>
        <end position="260"/>
    </location>
</feature>
<keyword evidence="9" id="KW-0046">Antibiotic resistance</keyword>
<name>A0A6P1MLQ1_9FIRM</name>
<feature type="transmembrane region" description="Helical" evidence="10">
    <location>
        <begin position="95"/>
        <end position="118"/>
    </location>
</feature>
<dbReference type="RefSeq" id="WP_162363369.1">
    <property type="nucleotide sequence ID" value="NZ_CP047591.1"/>
</dbReference>
<dbReference type="InterPro" id="IPR048279">
    <property type="entry name" value="MdtK-like"/>
</dbReference>
<comment type="subcellular location">
    <subcellularLocation>
        <location evidence="1">Cell membrane</location>
        <topology evidence="1">Multi-pass membrane protein</topology>
    </subcellularLocation>
</comment>
<keyword evidence="6 10" id="KW-0812">Transmembrane</keyword>
<evidence type="ECO:0000256" key="6">
    <source>
        <dbReference type="ARBA" id="ARBA00022692"/>
    </source>
</evidence>
<dbReference type="NCBIfam" id="TIGR00797">
    <property type="entry name" value="matE"/>
    <property type="match status" value="1"/>
</dbReference>
<reference evidence="11 12" key="1">
    <citation type="submission" date="2020-01" db="EMBL/GenBank/DDBJ databases">
        <title>Genomic analysis of Aminipila sp. CBA3637.</title>
        <authorList>
            <person name="Kim Y.B."/>
            <person name="Roh S.W."/>
        </authorList>
    </citation>
    <scope>NUCLEOTIDE SEQUENCE [LARGE SCALE GENOMIC DNA]</scope>
    <source>
        <strain evidence="11 12">CBA3637</strain>
    </source>
</reference>
<dbReference type="PIRSF" id="PIRSF006603">
    <property type="entry name" value="DinF"/>
    <property type="match status" value="1"/>
</dbReference>
<comment type="similarity">
    <text evidence="2">Belongs to the multi antimicrobial extrusion (MATE) (TC 2.A.66.1) family. MepA subfamily.</text>
</comment>
<organism evidence="11 12">
    <name type="scientific">Aminipila terrae</name>
    <dbReference type="NCBI Taxonomy" id="2697030"/>
    <lineage>
        <taxon>Bacteria</taxon>
        <taxon>Bacillati</taxon>
        <taxon>Bacillota</taxon>
        <taxon>Clostridia</taxon>
        <taxon>Peptostreptococcales</taxon>
        <taxon>Anaerovoracaceae</taxon>
        <taxon>Aminipila</taxon>
    </lineage>
</organism>
<protein>
    <recommendedName>
        <fullName evidence="3">Multidrug export protein MepA</fullName>
    </recommendedName>
</protein>
<evidence type="ECO:0000313" key="11">
    <source>
        <dbReference type="EMBL" id="QHI73604.1"/>
    </source>
</evidence>
<dbReference type="GO" id="GO:0046677">
    <property type="term" value="P:response to antibiotic"/>
    <property type="evidence" value="ECO:0007669"/>
    <property type="project" value="UniProtKB-KW"/>
</dbReference>
<keyword evidence="4" id="KW-0813">Transport</keyword>
<sequence>MQESKRLDLMQNATITKALIKLGVPTMIGMLMTAMNNVIDSYFVGQLGTNQLAAVSIVFPVSMAVTGLGLLFGSGGSSYLARLLGAKQYDKVKECASTTLITGITVSAIVVACQLIFFEPLMKMLGATDSIMPYVKEYGYIFILSLFLNIFNVIINNMITAEGASTFSMMAMLLGGICNAIADPVFIFGFHMGITGAALSTLSTRALTFLLYIYYLKNGKSMFCISIKNFHPSKKMYFEILKIGFPIMMFQFLSGAAIGLTNVSAKPFGEEMIAAMSIVSRIISLEVMAMFGFMKGYQAFVGYNFGAKKNARIQSATKTALIWSTVFCILMGILCITFSGPMIHMFNKDSSFVYEMGRKALFINSLSTMTLGLQVVYGSYFLAIGKAREGGILSLCRQGAFFIPLILILPHILGINGLLAVQPIADFLSVLVTLYFVIKNLKKANHLPVNESTCTAS</sequence>
<dbReference type="GO" id="GO:0042910">
    <property type="term" value="F:xenobiotic transmembrane transporter activity"/>
    <property type="evidence" value="ECO:0007669"/>
    <property type="project" value="InterPro"/>
</dbReference>
<dbReference type="InterPro" id="IPR045070">
    <property type="entry name" value="MATE_MepA-like"/>
</dbReference>
<proteinExistence type="inferred from homology"/>
<dbReference type="GO" id="GO:0015297">
    <property type="term" value="F:antiporter activity"/>
    <property type="evidence" value="ECO:0007669"/>
    <property type="project" value="InterPro"/>
</dbReference>
<feature type="transmembrane region" description="Helical" evidence="10">
    <location>
        <begin position="138"/>
        <end position="155"/>
    </location>
</feature>
<dbReference type="CDD" id="cd13143">
    <property type="entry name" value="MATE_MepA_like"/>
    <property type="match status" value="1"/>
</dbReference>
<evidence type="ECO:0000256" key="1">
    <source>
        <dbReference type="ARBA" id="ARBA00004651"/>
    </source>
</evidence>
<keyword evidence="8 10" id="KW-0472">Membrane</keyword>
<feature type="transmembrane region" description="Helical" evidence="10">
    <location>
        <begin position="20"/>
        <end position="39"/>
    </location>
</feature>
<dbReference type="AlphaFoldDB" id="A0A6P1MLQ1"/>
<dbReference type="Pfam" id="PF01554">
    <property type="entry name" value="MatE"/>
    <property type="match status" value="2"/>
</dbReference>
<evidence type="ECO:0000256" key="5">
    <source>
        <dbReference type="ARBA" id="ARBA00022475"/>
    </source>
</evidence>
<dbReference type="EMBL" id="CP047591">
    <property type="protein sequence ID" value="QHI73604.1"/>
    <property type="molecule type" value="Genomic_DNA"/>
</dbReference>
<feature type="transmembrane region" description="Helical" evidence="10">
    <location>
        <begin position="419"/>
        <end position="438"/>
    </location>
</feature>
<gene>
    <name evidence="11" type="ORF">Ami3637_15575</name>
</gene>
<dbReference type="PANTHER" id="PTHR43823">
    <property type="entry name" value="SPORULATION PROTEIN YKVU"/>
    <property type="match status" value="1"/>
</dbReference>
<feature type="transmembrane region" description="Helical" evidence="10">
    <location>
        <begin position="320"/>
        <end position="340"/>
    </location>
</feature>
<evidence type="ECO:0000256" key="7">
    <source>
        <dbReference type="ARBA" id="ARBA00022989"/>
    </source>
</evidence>
<dbReference type="InterPro" id="IPR051327">
    <property type="entry name" value="MATE_MepA_subfamily"/>
</dbReference>
<keyword evidence="7 10" id="KW-1133">Transmembrane helix</keyword>